<organism evidence="1 2">
    <name type="scientific">Peronospora belbahrii</name>
    <dbReference type="NCBI Taxonomy" id="622444"/>
    <lineage>
        <taxon>Eukaryota</taxon>
        <taxon>Sar</taxon>
        <taxon>Stramenopiles</taxon>
        <taxon>Oomycota</taxon>
        <taxon>Peronosporomycetes</taxon>
        <taxon>Peronosporales</taxon>
        <taxon>Peronosporaceae</taxon>
        <taxon>Peronospora</taxon>
    </lineage>
</organism>
<protein>
    <submittedName>
        <fullName evidence="1">Uncharacterized protein</fullName>
    </submittedName>
</protein>
<dbReference type="EMBL" id="CAKLCB010000325">
    <property type="protein sequence ID" value="CAH0519965.1"/>
    <property type="molecule type" value="Genomic_DNA"/>
</dbReference>
<comment type="caution">
    <text evidence="1">The sequence shown here is derived from an EMBL/GenBank/DDBJ whole genome shotgun (WGS) entry which is preliminary data.</text>
</comment>
<evidence type="ECO:0000313" key="2">
    <source>
        <dbReference type="Proteomes" id="UP001158986"/>
    </source>
</evidence>
<gene>
    <name evidence="1" type="ORF">PBS001_LOCUS6472</name>
</gene>
<evidence type="ECO:0000313" key="1">
    <source>
        <dbReference type="EMBL" id="CAH0519965.1"/>
    </source>
</evidence>
<keyword evidence="2" id="KW-1185">Reference proteome</keyword>
<accession>A0ABN8D3I4</accession>
<dbReference type="Proteomes" id="UP001158986">
    <property type="component" value="Unassembled WGS sequence"/>
</dbReference>
<name>A0ABN8D3I4_9STRA</name>
<proteinExistence type="predicted"/>
<reference evidence="1 2" key="1">
    <citation type="submission" date="2021-11" db="EMBL/GenBank/DDBJ databases">
        <authorList>
            <person name="Islam A."/>
            <person name="Islam S."/>
            <person name="Flora M.S."/>
            <person name="Rahman M."/>
            <person name="Ziaur R.M."/>
            <person name="Epstein J.H."/>
            <person name="Hassan M."/>
            <person name="Klassen M."/>
            <person name="Woodard K."/>
            <person name="Webb A."/>
            <person name="Webby R.J."/>
            <person name="El Zowalaty M.E."/>
        </authorList>
    </citation>
    <scope>NUCLEOTIDE SEQUENCE [LARGE SCALE GENOMIC DNA]</scope>
    <source>
        <strain evidence="1">Pbs1</strain>
    </source>
</reference>
<sequence length="100" mass="11121">MDEHSDLTGPAMTATGRAISEQHLARRRLAVRGLVLTYYFEQIYIAGRSLDVETAEVESANVSITIEIGNLKLNQRLCSKLKVNETNGRGERKGIDSTDR</sequence>